<dbReference type="Proteomes" id="UP001612415">
    <property type="component" value="Unassembled WGS sequence"/>
</dbReference>
<evidence type="ECO:0000313" key="1">
    <source>
        <dbReference type="EMBL" id="MFI5676932.1"/>
    </source>
</evidence>
<proteinExistence type="predicted"/>
<comment type="caution">
    <text evidence="1">The sequence shown here is derived from an EMBL/GenBank/DDBJ whole genome shotgun (WGS) entry which is preliminary data.</text>
</comment>
<keyword evidence="2" id="KW-1185">Reference proteome</keyword>
<gene>
    <name evidence="1" type="ORF">ACIA8P_20030</name>
</gene>
<protein>
    <submittedName>
        <fullName evidence="1">Uncharacterized protein</fullName>
    </submittedName>
</protein>
<name>A0ABW7Y3J0_STRCE</name>
<reference evidence="1 2" key="1">
    <citation type="submission" date="2024-10" db="EMBL/GenBank/DDBJ databases">
        <title>The Natural Products Discovery Center: Release of the First 8490 Sequenced Strains for Exploring Actinobacteria Biosynthetic Diversity.</title>
        <authorList>
            <person name="Kalkreuter E."/>
            <person name="Kautsar S.A."/>
            <person name="Yang D."/>
            <person name="Bader C.D."/>
            <person name="Teijaro C.N."/>
            <person name="Fluegel L."/>
            <person name="Davis C.M."/>
            <person name="Simpson J.R."/>
            <person name="Lauterbach L."/>
            <person name="Steele A.D."/>
            <person name="Gui C."/>
            <person name="Meng S."/>
            <person name="Li G."/>
            <person name="Viehrig K."/>
            <person name="Ye F."/>
            <person name="Su P."/>
            <person name="Kiefer A.F."/>
            <person name="Nichols A."/>
            <person name="Cepeda A.J."/>
            <person name="Yan W."/>
            <person name="Fan B."/>
            <person name="Jiang Y."/>
            <person name="Adhikari A."/>
            <person name="Zheng C.-J."/>
            <person name="Schuster L."/>
            <person name="Cowan T.M."/>
            <person name="Smanski M.J."/>
            <person name="Chevrette M.G."/>
            <person name="De Carvalho L.P.S."/>
            <person name="Shen B."/>
        </authorList>
    </citation>
    <scope>NUCLEOTIDE SEQUENCE [LARGE SCALE GENOMIC DNA]</scope>
    <source>
        <strain evidence="1 2">NPDC051599</strain>
    </source>
</reference>
<organism evidence="1 2">
    <name type="scientific">Streptomyces cellulosae</name>
    <dbReference type="NCBI Taxonomy" id="1968"/>
    <lineage>
        <taxon>Bacteria</taxon>
        <taxon>Bacillati</taxon>
        <taxon>Actinomycetota</taxon>
        <taxon>Actinomycetes</taxon>
        <taxon>Kitasatosporales</taxon>
        <taxon>Streptomycetaceae</taxon>
        <taxon>Streptomyces</taxon>
    </lineage>
</organism>
<sequence>MTADTDLDAFLARLPQSPMRDMPAEVEAARREAIAHGAPRCLQWIEDSVAPES</sequence>
<dbReference type="RefSeq" id="WP_398657608.1">
    <property type="nucleotide sequence ID" value="NZ_JBITDC010000006.1"/>
</dbReference>
<evidence type="ECO:0000313" key="2">
    <source>
        <dbReference type="Proteomes" id="UP001612415"/>
    </source>
</evidence>
<accession>A0ABW7Y3J0</accession>
<dbReference type="EMBL" id="JBITDC010000006">
    <property type="protein sequence ID" value="MFI5676932.1"/>
    <property type="molecule type" value="Genomic_DNA"/>
</dbReference>